<dbReference type="Gene3D" id="3.40.30.10">
    <property type="entry name" value="Glutaredoxin"/>
    <property type="match status" value="1"/>
</dbReference>
<evidence type="ECO:0000313" key="1">
    <source>
        <dbReference type="EMBL" id="XBH05374.1"/>
    </source>
</evidence>
<dbReference type="EMBL" id="CP155447">
    <property type="protein sequence ID" value="XBH05374.1"/>
    <property type="molecule type" value="Genomic_DNA"/>
</dbReference>
<dbReference type="InterPro" id="IPR036249">
    <property type="entry name" value="Thioredoxin-like_sf"/>
</dbReference>
<dbReference type="Pfam" id="PF14595">
    <property type="entry name" value="Thioredoxin_9"/>
    <property type="match status" value="1"/>
</dbReference>
<sequence length="186" mass="20817">MDWSKIFAEALPYTEFLDRYATPAQRSRWDAMHPQFSLTAEQTALLTGFVRRMPVLCLAGAWCGDCINQCPAFDHFASASPALELRFLDRDARVDVRDALAINGGHRVPVAVFLSEDGQEVARYGERTLSTYRRLAIDQLGPACPTGLVPPSAEATATVTAEWLAEFERAQLILRLSPRLRQKYND</sequence>
<dbReference type="AlphaFoldDB" id="A0AAU7CJ05"/>
<accession>A0AAU7CJ05</accession>
<organism evidence="1">
    <name type="scientific">Singulisphaera sp. Ch08</name>
    <dbReference type="NCBI Taxonomy" id="3120278"/>
    <lineage>
        <taxon>Bacteria</taxon>
        <taxon>Pseudomonadati</taxon>
        <taxon>Planctomycetota</taxon>
        <taxon>Planctomycetia</taxon>
        <taxon>Isosphaerales</taxon>
        <taxon>Isosphaeraceae</taxon>
        <taxon>Singulisphaera</taxon>
    </lineage>
</organism>
<dbReference type="SUPFAM" id="SSF52833">
    <property type="entry name" value="Thioredoxin-like"/>
    <property type="match status" value="1"/>
</dbReference>
<reference evidence="1" key="1">
    <citation type="submission" date="2024-05" db="EMBL/GenBank/DDBJ databases">
        <title>Planctomycetes of the genus Singulisphaera possess chitinolytic capabilities.</title>
        <authorList>
            <person name="Ivanova A."/>
        </authorList>
    </citation>
    <scope>NUCLEOTIDE SEQUENCE</scope>
    <source>
        <strain evidence="1">Ch08T</strain>
    </source>
</reference>
<protein>
    <submittedName>
        <fullName evidence="1">Thioredoxin family protein</fullName>
    </submittedName>
</protein>
<name>A0AAU7CJ05_9BACT</name>
<gene>
    <name evidence="1" type="ORF">V5E97_04980</name>
</gene>
<dbReference type="RefSeq" id="WP_406698190.1">
    <property type="nucleotide sequence ID" value="NZ_CP155447.1"/>
</dbReference>
<proteinExistence type="predicted"/>